<organism evidence="1">
    <name type="scientific">Pseudomonas fluorescens (strain SBW25)</name>
    <dbReference type="NCBI Taxonomy" id="216595"/>
    <lineage>
        <taxon>Bacteria</taxon>
        <taxon>Pseudomonadati</taxon>
        <taxon>Pseudomonadota</taxon>
        <taxon>Gammaproteobacteria</taxon>
        <taxon>Pseudomonadales</taxon>
        <taxon>Pseudomonadaceae</taxon>
        <taxon>Pseudomonas</taxon>
    </lineage>
</organism>
<dbReference type="RefSeq" id="WP_176456073.1">
    <property type="nucleotide sequence ID" value="NZ_LN713927.1"/>
</dbReference>
<reference evidence="1" key="2">
    <citation type="submission" date="2015-06" db="EMBL/GenBank/DDBJ databases">
        <title>Environmentally co-occuring mercury resistance plasmids are genetically and phenotypically diverse and confer variable context-dependent fitness effects.</title>
        <authorList>
            <person name="Hall J.P.J."/>
            <person name="Harrison E."/>
            <person name="Lilley A.K."/>
            <person name="Paterson S."/>
            <person name="Spiers A.J."/>
            <person name="Brockhurst M.A."/>
        </authorList>
    </citation>
    <scope>NUCLEOTIDE SEQUENCE [LARGE SCALE GENOMIC DNA]</scope>
    <source>
        <strain evidence="1">SBW25</strain>
        <plasmid evidence="1">pQBR55</plasmid>
    </source>
</reference>
<name>A0A0G4E5K9_PSEFS</name>
<geneLocation type="plasmid" evidence="1">
    <name>pQBR55</name>
</geneLocation>
<accession>A0A0G4E5K9</accession>
<proteinExistence type="predicted"/>
<sequence length="244" mass="27798">MSVVSLSIDARYLLEEDKILCTYSCDGKTPRSLEIKVLHPLRDRIEDKNNERATLIATWFLLVHFEVAGQNRAGIGLKIEFSRDEVVRACSLQSRTAGLNKLATFLRTQFIGAEIRLVCASSKATFFEPFACAVWAETSLQLPGAWAQGLGFVSISPHAIHKYYERTRGDLALDKVFRKIQFHIKGALPVTALPQKVIRDKRTIYGSRQNNTFYYQTKTGWQMVIEKRKGRLILATIYQRLLDN</sequence>
<reference evidence="1" key="1">
    <citation type="submission" date="2014-12" db="EMBL/GenBank/DDBJ databases">
        <authorList>
            <person name="Hall J."/>
        </authorList>
    </citation>
    <scope>NUCLEOTIDE SEQUENCE [LARGE SCALE GENOMIC DNA]</scope>
    <source>
        <strain evidence="1">SBW25</strain>
        <plasmid evidence="1">pQBR55</plasmid>
    </source>
</reference>
<dbReference type="EMBL" id="LN713927">
    <property type="protein sequence ID" value="CEK42516.1"/>
    <property type="molecule type" value="Genomic_DNA"/>
</dbReference>
<protein>
    <submittedName>
        <fullName evidence="1">Uncharacterized protein</fullName>
    </submittedName>
</protein>
<evidence type="ECO:0000313" key="1">
    <source>
        <dbReference type="EMBL" id="CEK42516.1"/>
    </source>
</evidence>
<gene>
    <name evidence="1" type="ORF">PQBR55_0137</name>
</gene>
<keyword evidence="1" id="KW-0614">Plasmid</keyword>
<dbReference type="AlphaFoldDB" id="A0A0G4E5K9"/>